<sequence>MLGTDPPSAERSGVGVRPGGPHLARKPPKPQNLCLFGSPDPAVPVIDETLRRTQWLIGCIFEQRRPHCRHRVQRAAHSPPQPGVSGYPAQHHVLVATGSLKARLCPLRPLPVVCQCLRELVEGDKEIRWHQLQQARLVAPQQADLLCRAHRPEPCWPDQPHAILASKLRCVKYAALWRRGVVAETAQPSSGFAQLPFKLCVAPEIDEFHQYHLRTSRLNPLENLQPVHQPPACRPRSPALPPGERPVATRWRYCQDIEFPENCAQLCVRHVRQVTPRAQLLLLSPFPRLSDSFIIVALHDELAGFEHFCDSTKAIQRP</sequence>
<dbReference type="GeneID" id="20226204"/>
<dbReference type="KEGG" id="aaf:AURANDRAFT_67348"/>
<accession>F0YKU7</accession>
<protein>
    <submittedName>
        <fullName evidence="2">Uncharacterized protein</fullName>
    </submittedName>
</protein>
<evidence type="ECO:0000313" key="3">
    <source>
        <dbReference type="Proteomes" id="UP000002729"/>
    </source>
</evidence>
<dbReference type="RefSeq" id="XP_009041014.1">
    <property type="nucleotide sequence ID" value="XM_009042766.1"/>
</dbReference>
<dbReference type="InParanoid" id="F0YKU7"/>
<reference evidence="2 3" key="1">
    <citation type="journal article" date="2011" name="Proc. Natl. Acad. Sci. U.S.A.">
        <title>Niche of harmful alga Aureococcus anophagefferens revealed through ecogenomics.</title>
        <authorList>
            <person name="Gobler C.J."/>
            <person name="Berry D.L."/>
            <person name="Dyhrman S.T."/>
            <person name="Wilhelm S.W."/>
            <person name="Salamov A."/>
            <person name="Lobanov A.V."/>
            <person name="Zhang Y."/>
            <person name="Collier J.L."/>
            <person name="Wurch L.L."/>
            <person name="Kustka A.B."/>
            <person name="Dill B.D."/>
            <person name="Shah M."/>
            <person name="VerBerkmoes N.C."/>
            <person name="Kuo A."/>
            <person name="Terry A."/>
            <person name="Pangilinan J."/>
            <person name="Lindquist E.A."/>
            <person name="Lucas S."/>
            <person name="Paulsen I.T."/>
            <person name="Hattenrath-Lehmann T.K."/>
            <person name="Talmage S.C."/>
            <person name="Walker E.A."/>
            <person name="Koch F."/>
            <person name="Burson A.M."/>
            <person name="Marcoval M.A."/>
            <person name="Tang Y.Z."/>
            <person name="Lecleir G.R."/>
            <person name="Coyne K.J."/>
            <person name="Berg G.M."/>
            <person name="Bertrand E.M."/>
            <person name="Saito M.A."/>
            <person name="Gladyshev V.N."/>
            <person name="Grigoriev I.V."/>
        </authorList>
    </citation>
    <scope>NUCLEOTIDE SEQUENCE [LARGE SCALE GENOMIC DNA]</scope>
    <source>
        <strain evidence="3">CCMP 1984</strain>
    </source>
</reference>
<organism evidence="3">
    <name type="scientific">Aureococcus anophagefferens</name>
    <name type="common">Harmful bloom alga</name>
    <dbReference type="NCBI Taxonomy" id="44056"/>
    <lineage>
        <taxon>Eukaryota</taxon>
        <taxon>Sar</taxon>
        <taxon>Stramenopiles</taxon>
        <taxon>Ochrophyta</taxon>
        <taxon>Pelagophyceae</taxon>
        <taxon>Pelagomonadales</taxon>
        <taxon>Pelagomonadaceae</taxon>
        <taxon>Aureococcus</taxon>
    </lineage>
</organism>
<dbReference type="Proteomes" id="UP000002729">
    <property type="component" value="Unassembled WGS sequence"/>
</dbReference>
<keyword evidence="3" id="KW-1185">Reference proteome</keyword>
<name>F0YKU7_AURAN</name>
<gene>
    <name evidence="2" type="ORF">AURANDRAFT_67348</name>
</gene>
<proteinExistence type="predicted"/>
<dbReference type="AlphaFoldDB" id="F0YKU7"/>
<evidence type="ECO:0000256" key="1">
    <source>
        <dbReference type="SAM" id="MobiDB-lite"/>
    </source>
</evidence>
<dbReference type="EMBL" id="GL833153">
    <property type="protein sequence ID" value="EGB04304.1"/>
    <property type="molecule type" value="Genomic_DNA"/>
</dbReference>
<evidence type="ECO:0000313" key="2">
    <source>
        <dbReference type="EMBL" id="EGB04304.1"/>
    </source>
</evidence>
<feature type="region of interest" description="Disordered" evidence="1">
    <location>
        <begin position="1"/>
        <end position="31"/>
    </location>
</feature>